<evidence type="ECO:0000256" key="2">
    <source>
        <dbReference type="ARBA" id="ARBA00022840"/>
    </source>
</evidence>
<dbReference type="Pfam" id="PF23139">
    <property type="entry name" value="OB_YrrC"/>
    <property type="match status" value="1"/>
</dbReference>
<dbReference type="InterPro" id="IPR027785">
    <property type="entry name" value="UvrD-like_helicase_C"/>
</dbReference>
<dbReference type="Pfam" id="PF13538">
    <property type="entry name" value="UvrD_C_2"/>
    <property type="match status" value="1"/>
</dbReference>
<dbReference type="SMART" id="SM00382">
    <property type="entry name" value="AAA"/>
    <property type="match status" value="1"/>
</dbReference>
<dbReference type="Pfam" id="PF14490">
    <property type="entry name" value="HHH_RecD2"/>
    <property type="match status" value="1"/>
</dbReference>
<dbReference type="GO" id="GO:0017116">
    <property type="term" value="F:single-stranded DNA helicase activity"/>
    <property type="evidence" value="ECO:0007669"/>
    <property type="project" value="TreeGrafter"/>
</dbReference>
<evidence type="ECO:0000256" key="1">
    <source>
        <dbReference type="ARBA" id="ARBA00022741"/>
    </source>
</evidence>
<dbReference type="NCBIfam" id="TIGR01448">
    <property type="entry name" value="recD_rel"/>
    <property type="match status" value="1"/>
</dbReference>
<dbReference type="InterPro" id="IPR006345">
    <property type="entry name" value="RecD2"/>
</dbReference>
<dbReference type="Gene3D" id="1.10.150.20">
    <property type="entry name" value="5' to 3' exonuclease, C-terminal subdomain"/>
    <property type="match status" value="1"/>
</dbReference>
<dbReference type="Pfam" id="PF18335">
    <property type="entry name" value="SH3_13"/>
    <property type="match status" value="1"/>
</dbReference>
<keyword evidence="6" id="KW-0378">Hydrolase</keyword>
<dbReference type="InterPro" id="IPR003593">
    <property type="entry name" value="AAA+_ATPase"/>
</dbReference>
<evidence type="ECO:0000259" key="5">
    <source>
        <dbReference type="SMART" id="SM00382"/>
    </source>
</evidence>
<dbReference type="KEGG" id="ole:K0B96_03290"/>
<dbReference type="AlphaFoldDB" id="A0A8F9XGV8"/>
<dbReference type="SUPFAM" id="SSF47781">
    <property type="entry name" value="RuvA domain 2-like"/>
    <property type="match status" value="1"/>
</dbReference>
<dbReference type="HAMAP" id="MF_01488">
    <property type="entry name" value="RecD2"/>
    <property type="match status" value="1"/>
</dbReference>
<evidence type="ECO:0000256" key="3">
    <source>
        <dbReference type="SAM" id="MobiDB-lite"/>
    </source>
</evidence>
<dbReference type="GO" id="GO:0043139">
    <property type="term" value="F:5'-3' DNA helicase activity"/>
    <property type="evidence" value="ECO:0007669"/>
    <property type="project" value="InterPro"/>
</dbReference>
<keyword evidence="2" id="KW-0067">ATP-binding</keyword>
<organism evidence="6 7">
    <name type="scientific">Horticoccus luteus</name>
    <dbReference type="NCBI Taxonomy" id="2862869"/>
    <lineage>
        <taxon>Bacteria</taxon>
        <taxon>Pseudomonadati</taxon>
        <taxon>Verrucomicrobiota</taxon>
        <taxon>Opitutia</taxon>
        <taxon>Opitutales</taxon>
        <taxon>Opitutaceae</taxon>
        <taxon>Horticoccus</taxon>
    </lineage>
</organism>
<name>A0A8F9XGV8_9BACT</name>
<dbReference type="InterPro" id="IPR041451">
    <property type="entry name" value="RecD2_SH13"/>
</dbReference>
<dbReference type="GO" id="GO:0003677">
    <property type="term" value="F:DNA binding"/>
    <property type="evidence" value="ECO:0007669"/>
    <property type="project" value="InterPro"/>
</dbReference>
<dbReference type="Gene3D" id="2.30.30.940">
    <property type="match status" value="1"/>
</dbReference>
<feature type="domain" description="Helix-hairpin-helix DNA-binding motif class 1" evidence="4">
    <location>
        <begin position="239"/>
        <end position="258"/>
    </location>
</feature>
<evidence type="ECO:0000313" key="7">
    <source>
        <dbReference type="Proteomes" id="UP000825051"/>
    </source>
</evidence>
<dbReference type="CDD" id="cd18809">
    <property type="entry name" value="SF1_C_RecD"/>
    <property type="match status" value="1"/>
</dbReference>
<gene>
    <name evidence="6" type="ORF">K0B96_03290</name>
</gene>
<dbReference type="SMART" id="SM00278">
    <property type="entry name" value="HhH1"/>
    <property type="match status" value="3"/>
</dbReference>
<dbReference type="EMBL" id="CP080507">
    <property type="protein sequence ID" value="QYM79657.1"/>
    <property type="molecule type" value="Genomic_DNA"/>
</dbReference>
<feature type="domain" description="Helix-hairpin-helix DNA-binding motif class 1" evidence="4">
    <location>
        <begin position="175"/>
        <end position="194"/>
    </location>
</feature>
<feature type="domain" description="Helix-hairpin-helix DNA-binding motif class 1" evidence="4">
    <location>
        <begin position="147"/>
        <end position="161"/>
    </location>
</feature>
<dbReference type="GO" id="GO:0006281">
    <property type="term" value="P:DNA repair"/>
    <property type="evidence" value="ECO:0007669"/>
    <property type="project" value="InterPro"/>
</dbReference>
<sequence length="846" mass="90384">MFTARARHRVRAPAVNDFFPLQRRFASCAEPVLTPPNVAASTSASSSATLTGVLERIIFFNEENHYTIAEFRPDLPPAAAADAKSARPEPVTIVGPLPGVECGETLHLSGEWSRHAQHGAQFKVAAFKSELPSSVYGIRKYLGSGLVPGIGKVYANKIVDALGTETFRVLSEDSGRLRHVAGIGPKRATAIKQAWDEKRIERELYIFLQTYGVTPSQCVKLVGRYGAAAKQILTTEPYRVAREIDGIGFKTADRIAINVGFANDAAPRVDGGILYALETLQEEGHTGFPHDELVAYTANLLETESRFVEARLAALVQNKSLVAHFPAVGGTLAPTPVVGGAPSPRTPVAPLSDVSASPSGTPPADLPAAAFLQLPHNDRAETRIAAAVLRLTRTGSALPAIKIDAAVEWAEKKAGFVFHPLQRLALKNALAHKVTILTGGPGTGKTSILRALVEILKAKKVRVHLAAPTGRAAQRLAETTGGFASTIHRLLKYDAAKGGFVANESAPLATDFLILDEASMLDTRLAASLLQAIPSRAHLLLVGDTDQLPSVGAGNVLKDLIAAAASETVAAHQPSLHITTTRLSVIFRQQGQSQIVTTAHAINDGNPALPPATNDVADAQVFSDLNFIAATDAEDCVRKVLALCTEFVPRKLKWPHPVADVQVLAPMHKGTAGVANLNAQLQAALNPEVGGGSKLAWDRSGPRATLRAGSTAFRPGDKVIQLRNNYDKNLFNGDIGTVTAVHPEKSTLEADFDGDPHTFDRGDLGALALAYAISIHKSQGSEYPVVIIPLLKAHFMMLQRNLIYTAITRGRKKVFIVGEPAAYAMAVRNNESKQRYTHLREKIAAA</sequence>
<dbReference type="InterPro" id="IPR029493">
    <property type="entry name" value="RecD2-like_HHH"/>
</dbReference>
<dbReference type="Gene3D" id="1.10.10.2220">
    <property type="match status" value="1"/>
</dbReference>
<keyword evidence="6" id="KW-0347">Helicase</keyword>
<feature type="domain" description="AAA+ ATPase" evidence="5">
    <location>
        <begin position="431"/>
        <end position="576"/>
    </location>
</feature>
<dbReference type="CDD" id="cd17933">
    <property type="entry name" value="DEXSc_RecD-like"/>
    <property type="match status" value="1"/>
</dbReference>
<reference evidence="6" key="1">
    <citation type="submission" date="2021-08" db="EMBL/GenBank/DDBJ databases">
        <title>Genome of a novel bacterium of the phylum Verrucomicrobia, Oleiharenicola sp. KSB-15.</title>
        <authorList>
            <person name="Chung J.-H."/>
            <person name="Ahn J.-H."/>
            <person name="Yoon Y."/>
            <person name="Kim D.-Y."/>
            <person name="An S.-H."/>
            <person name="Park I."/>
            <person name="Yeon J."/>
        </authorList>
    </citation>
    <scope>NUCLEOTIDE SEQUENCE</scope>
    <source>
        <strain evidence="6">KSB-15</strain>
    </source>
</reference>
<dbReference type="Proteomes" id="UP000825051">
    <property type="component" value="Chromosome"/>
</dbReference>
<dbReference type="PANTHER" id="PTHR43788:SF6">
    <property type="entry name" value="DNA HELICASE B"/>
    <property type="match status" value="1"/>
</dbReference>
<dbReference type="SUPFAM" id="SSF52540">
    <property type="entry name" value="P-loop containing nucleoside triphosphate hydrolases"/>
    <property type="match status" value="2"/>
</dbReference>
<dbReference type="GO" id="GO:0009338">
    <property type="term" value="C:exodeoxyribonuclease V complex"/>
    <property type="evidence" value="ECO:0007669"/>
    <property type="project" value="TreeGrafter"/>
</dbReference>
<dbReference type="PANTHER" id="PTHR43788">
    <property type="entry name" value="DNA2/NAM7 HELICASE FAMILY MEMBER"/>
    <property type="match status" value="1"/>
</dbReference>
<dbReference type="Gene3D" id="3.40.50.300">
    <property type="entry name" value="P-loop containing nucleotide triphosphate hydrolases"/>
    <property type="match status" value="2"/>
</dbReference>
<feature type="region of interest" description="Disordered" evidence="3">
    <location>
        <begin position="338"/>
        <end position="361"/>
    </location>
</feature>
<dbReference type="InterPro" id="IPR027417">
    <property type="entry name" value="P-loop_NTPase"/>
</dbReference>
<dbReference type="InterPro" id="IPR010994">
    <property type="entry name" value="RuvA_2-like"/>
</dbReference>
<protein>
    <submittedName>
        <fullName evidence="6">ATP-dependent RecD-like DNA helicase</fullName>
    </submittedName>
</protein>
<dbReference type="InterPro" id="IPR050534">
    <property type="entry name" value="Coronavir_polyprotein_1ab"/>
</dbReference>
<dbReference type="InterPro" id="IPR003583">
    <property type="entry name" value="Hlx-hairpin-Hlx_DNA-bd_motif"/>
</dbReference>
<dbReference type="InterPro" id="IPR055446">
    <property type="entry name" value="RecD2_N_OB"/>
</dbReference>
<evidence type="ECO:0000259" key="4">
    <source>
        <dbReference type="SMART" id="SM00278"/>
    </source>
</evidence>
<dbReference type="Pfam" id="PF14520">
    <property type="entry name" value="HHH_5"/>
    <property type="match status" value="1"/>
</dbReference>
<dbReference type="Pfam" id="PF13245">
    <property type="entry name" value="AAA_19"/>
    <property type="match status" value="1"/>
</dbReference>
<dbReference type="GO" id="GO:0005524">
    <property type="term" value="F:ATP binding"/>
    <property type="evidence" value="ECO:0007669"/>
    <property type="project" value="UniProtKB-KW"/>
</dbReference>
<dbReference type="GO" id="GO:0006310">
    <property type="term" value="P:DNA recombination"/>
    <property type="evidence" value="ECO:0007669"/>
    <property type="project" value="InterPro"/>
</dbReference>
<proteinExistence type="inferred from homology"/>
<accession>A0A8F9XGV8</accession>
<keyword evidence="7" id="KW-1185">Reference proteome</keyword>
<keyword evidence="1" id="KW-0547">Nucleotide-binding</keyword>
<evidence type="ECO:0000313" key="6">
    <source>
        <dbReference type="EMBL" id="QYM79657.1"/>
    </source>
</evidence>